<gene>
    <name evidence="10" type="ORF">GEMMAAP_13150</name>
</gene>
<name>A0A143BKA8_9BACT</name>
<dbReference type="SUPFAM" id="SSF56954">
    <property type="entry name" value="Outer membrane efflux proteins (OEP)"/>
    <property type="match status" value="1"/>
</dbReference>
<dbReference type="Pfam" id="PF02321">
    <property type="entry name" value="OEP"/>
    <property type="match status" value="2"/>
</dbReference>
<evidence type="ECO:0000256" key="9">
    <source>
        <dbReference type="SAM" id="SignalP"/>
    </source>
</evidence>
<keyword evidence="5" id="KW-0812">Transmembrane</keyword>
<feature type="signal peptide" evidence="9">
    <location>
        <begin position="1"/>
        <end position="21"/>
    </location>
</feature>
<feature type="chain" id="PRO_5007506915" description="Transporter" evidence="9">
    <location>
        <begin position="22"/>
        <end position="477"/>
    </location>
</feature>
<keyword evidence="11" id="KW-1185">Reference proteome</keyword>
<dbReference type="RefSeq" id="WP_026848808.1">
    <property type="nucleotide sequence ID" value="NZ_CP011454.1"/>
</dbReference>
<evidence type="ECO:0000256" key="5">
    <source>
        <dbReference type="ARBA" id="ARBA00022692"/>
    </source>
</evidence>
<evidence type="ECO:0000256" key="2">
    <source>
        <dbReference type="ARBA" id="ARBA00007613"/>
    </source>
</evidence>
<evidence type="ECO:0000313" key="11">
    <source>
        <dbReference type="Proteomes" id="UP000076404"/>
    </source>
</evidence>
<evidence type="ECO:0000256" key="1">
    <source>
        <dbReference type="ARBA" id="ARBA00004442"/>
    </source>
</evidence>
<proteinExistence type="inferred from homology"/>
<keyword evidence="9" id="KW-0732">Signal</keyword>
<keyword evidence="6" id="KW-0472">Membrane</keyword>
<dbReference type="AlphaFoldDB" id="A0A143BKA8"/>
<dbReference type="eggNOG" id="COG1538">
    <property type="taxonomic scope" value="Bacteria"/>
</dbReference>
<dbReference type="STRING" id="1379270.GEMMAAP_13150"/>
<keyword evidence="4" id="KW-1134">Transmembrane beta strand</keyword>
<organism evidence="10 11">
    <name type="scientific">Gemmatimonas phototrophica</name>
    <dbReference type="NCBI Taxonomy" id="1379270"/>
    <lineage>
        <taxon>Bacteria</taxon>
        <taxon>Pseudomonadati</taxon>
        <taxon>Gemmatimonadota</taxon>
        <taxon>Gemmatimonadia</taxon>
        <taxon>Gemmatimonadales</taxon>
        <taxon>Gemmatimonadaceae</taxon>
        <taxon>Gemmatimonas</taxon>
    </lineage>
</organism>
<dbReference type="InterPro" id="IPR003423">
    <property type="entry name" value="OMP_efflux"/>
</dbReference>
<dbReference type="GO" id="GO:1990281">
    <property type="term" value="C:efflux pump complex"/>
    <property type="evidence" value="ECO:0007669"/>
    <property type="project" value="TreeGrafter"/>
</dbReference>
<dbReference type="Gene3D" id="1.20.1600.10">
    <property type="entry name" value="Outer membrane efflux proteins (OEP)"/>
    <property type="match status" value="1"/>
</dbReference>
<dbReference type="GO" id="GO:0009279">
    <property type="term" value="C:cell outer membrane"/>
    <property type="evidence" value="ECO:0007669"/>
    <property type="project" value="UniProtKB-SubCell"/>
</dbReference>
<keyword evidence="7" id="KW-0998">Cell outer membrane</keyword>
<evidence type="ECO:0000256" key="3">
    <source>
        <dbReference type="ARBA" id="ARBA00022448"/>
    </source>
</evidence>
<dbReference type="KEGG" id="gph:GEMMAAP_13150"/>
<evidence type="ECO:0000313" key="10">
    <source>
        <dbReference type="EMBL" id="AMW05496.1"/>
    </source>
</evidence>
<evidence type="ECO:0000256" key="8">
    <source>
        <dbReference type="SAM" id="Coils"/>
    </source>
</evidence>
<comment type="subcellular location">
    <subcellularLocation>
        <location evidence="1">Cell outer membrane</location>
    </subcellularLocation>
</comment>
<feature type="coiled-coil region" evidence="8">
    <location>
        <begin position="291"/>
        <end position="318"/>
    </location>
</feature>
<keyword evidence="3" id="KW-0813">Transport</keyword>
<reference evidence="10 11" key="1">
    <citation type="journal article" date="2014" name="Proc. Natl. Acad. Sci. U.S.A.">
        <title>Functional type 2 photosynthetic reaction centers found in the rare bacterial phylum Gemmatimonadetes.</title>
        <authorList>
            <person name="Zeng Y."/>
            <person name="Feng F."/>
            <person name="Medova H."/>
            <person name="Dean J."/>
            <person name="Koblizek M."/>
        </authorList>
    </citation>
    <scope>NUCLEOTIDE SEQUENCE [LARGE SCALE GENOMIC DNA]</scope>
    <source>
        <strain evidence="10 11">AP64</strain>
    </source>
</reference>
<dbReference type="GO" id="GO:0015562">
    <property type="term" value="F:efflux transmembrane transporter activity"/>
    <property type="evidence" value="ECO:0007669"/>
    <property type="project" value="InterPro"/>
</dbReference>
<dbReference type="EMBL" id="CP011454">
    <property type="protein sequence ID" value="AMW05496.1"/>
    <property type="molecule type" value="Genomic_DNA"/>
</dbReference>
<dbReference type="PANTHER" id="PTHR30026:SF20">
    <property type="entry name" value="OUTER MEMBRANE PROTEIN TOLC"/>
    <property type="match status" value="1"/>
</dbReference>
<dbReference type="InterPro" id="IPR051906">
    <property type="entry name" value="TolC-like"/>
</dbReference>
<evidence type="ECO:0000256" key="7">
    <source>
        <dbReference type="ARBA" id="ARBA00023237"/>
    </source>
</evidence>
<dbReference type="OrthoDB" id="367883at2"/>
<keyword evidence="8" id="KW-0175">Coiled coil</keyword>
<evidence type="ECO:0000256" key="6">
    <source>
        <dbReference type="ARBA" id="ARBA00023136"/>
    </source>
</evidence>
<dbReference type="Proteomes" id="UP000076404">
    <property type="component" value="Chromosome"/>
</dbReference>
<reference evidence="10 11" key="2">
    <citation type="journal article" date="2016" name="Environ. Microbiol. Rep.">
        <title>Metagenomic evidence for the presence of phototrophic Gemmatimonadetes bacteria in diverse environments.</title>
        <authorList>
            <person name="Zeng Y."/>
            <person name="Baumbach J."/>
            <person name="Barbosa E.G."/>
            <person name="Azevedo V."/>
            <person name="Zhang C."/>
            <person name="Koblizek M."/>
        </authorList>
    </citation>
    <scope>NUCLEOTIDE SEQUENCE [LARGE SCALE GENOMIC DNA]</scope>
    <source>
        <strain evidence="10 11">AP64</strain>
    </source>
</reference>
<protein>
    <recommendedName>
        <fullName evidence="12">Transporter</fullName>
    </recommendedName>
</protein>
<evidence type="ECO:0000256" key="4">
    <source>
        <dbReference type="ARBA" id="ARBA00022452"/>
    </source>
</evidence>
<sequence>MTRHAFLLVFVLVASGRPALAQTSDSAPAAPNAPLTLQAFVERAIATSTAVQLAVTRRDEADAAIGSARAARRPTITANAQFNWQPSANAGASGLTWSPDPTAPLEQRVRYLELAAPSAALGVLNPQILASAAQYAWIGGISSQSTVLDGGRTRAAVAAAKARRDASDAIIDAERARARLDAELAYRQLQLAREQVATAVRARETTSGERDAACSRWSRGLVSELDVLRTEMALADLDRRLADARATESRAAQRLRLLGDLPAGSELQLATPVDASSLGDLTAIEPTELLVAVQQAEHRSAEAAVAAAQAEVRATRANRLPSLVVRADLQAIRAPTDPLSLGGVWQDVQTVTVGFQVPILRPGQRSAERSAEARLAQSRVDVKRVADGTRLDSESVSAERARARSGWLAARARLAAADRATELTAGALSRGIATPTDEARSRLDVLEARTQLLQALVDYLSADAVAGNAARGNTTTP</sequence>
<evidence type="ECO:0008006" key="12">
    <source>
        <dbReference type="Google" id="ProtNLM"/>
    </source>
</evidence>
<dbReference type="GO" id="GO:0015288">
    <property type="term" value="F:porin activity"/>
    <property type="evidence" value="ECO:0007669"/>
    <property type="project" value="TreeGrafter"/>
</dbReference>
<dbReference type="PANTHER" id="PTHR30026">
    <property type="entry name" value="OUTER MEMBRANE PROTEIN TOLC"/>
    <property type="match status" value="1"/>
</dbReference>
<comment type="similarity">
    <text evidence="2">Belongs to the outer membrane factor (OMF) (TC 1.B.17) family.</text>
</comment>
<accession>A0A143BKA8</accession>